<keyword evidence="2 6" id="KW-0699">rRNA-binding</keyword>
<evidence type="ECO:0000313" key="8">
    <source>
        <dbReference type="Proteomes" id="UP000594451"/>
    </source>
</evidence>
<dbReference type="Proteomes" id="UP000594451">
    <property type="component" value="Chromosome"/>
</dbReference>
<dbReference type="KEGG" id="psup:E5P55_00995"/>
<accession>A0A7T0BRY7</accession>
<proteinExistence type="inferred from homology"/>
<evidence type="ECO:0000256" key="4">
    <source>
        <dbReference type="ARBA" id="ARBA00022980"/>
    </source>
</evidence>
<evidence type="ECO:0000256" key="5">
    <source>
        <dbReference type="ARBA" id="ARBA00023274"/>
    </source>
</evidence>
<gene>
    <name evidence="6 7" type="primary">rpsK</name>
    <name evidence="7" type="ORF">E5P55_00995</name>
</gene>
<comment type="similarity">
    <text evidence="1 6">Belongs to the universal ribosomal protein uS11 family.</text>
</comment>
<dbReference type="PIRSF" id="PIRSF002131">
    <property type="entry name" value="Ribosomal_S11"/>
    <property type="match status" value="1"/>
</dbReference>
<keyword evidence="5 6" id="KW-0687">Ribonucleoprotein</keyword>
<keyword evidence="4 6" id="KW-0689">Ribosomal protein</keyword>
<dbReference type="Pfam" id="PF00411">
    <property type="entry name" value="Ribosomal_S11"/>
    <property type="match status" value="1"/>
</dbReference>
<dbReference type="EMBL" id="CP039370">
    <property type="protein sequence ID" value="QPJ58526.1"/>
    <property type="molecule type" value="Genomic_DNA"/>
</dbReference>
<dbReference type="PANTHER" id="PTHR11759">
    <property type="entry name" value="40S RIBOSOMAL PROTEIN S14/30S RIBOSOMAL PROTEIN S11"/>
    <property type="match status" value="1"/>
</dbReference>
<comment type="function">
    <text evidence="6">Located on the platform of the 30S subunit, it bridges several disparate RNA helices of the 16S rRNA. Forms part of the Shine-Dalgarno cleft in the 70S ribosome.</text>
</comment>
<dbReference type="NCBIfam" id="NF003698">
    <property type="entry name" value="PRK05309.1"/>
    <property type="match status" value="1"/>
</dbReference>
<keyword evidence="3 6" id="KW-0694">RNA-binding</keyword>
<evidence type="ECO:0000256" key="6">
    <source>
        <dbReference type="HAMAP-Rule" id="MF_01310"/>
    </source>
</evidence>
<dbReference type="GO" id="GO:0019843">
    <property type="term" value="F:rRNA binding"/>
    <property type="evidence" value="ECO:0007669"/>
    <property type="project" value="UniProtKB-UniRule"/>
</dbReference>
<organism evidence="7 8">
    <name type="scientific">Candidatus Pinguicoccus supinus</name>
    <dbReference type="NCBI Taxonomy" id="2529394"/>
    <lineage>
        <taxon>Bacteria</taxon>
        <taxon>Pseudomonadati</taxon>
        <taxon>Verrucomicrobiota</taxon>
        <taxon>Candidatus Pinguicoccus</taxon>
    </lineage>
</organism>
<dbReference type="GO" id="GO:0006412">
    <property type="term" value="P:translation"/>
    <property type="evidence" value="ECO:0007669"/>
    <property type="project" value="UniProtKB-UniRule"/>
</dbReference>
<dbReference type="GO" id="GO:1990904">
    <property type="term" value="C:ribonucleoprotein complex"/>
    <property type="evidence" value="ECO:0007669"/>
    <property type="project" value="UniProtKB-KW"/>
</dbReference>
<sequence length="120" mass="12936">MVKGKRVERGFCYITLSFNNTIVSFTDLSGNVISWSSSGKCGFRGSKKCTSYAAQLVVKDASKKALSLGLKNVDIRISGPGSGRDSAIKSVYLEGINIISIRDVTGVPFGGCRPKKQRRV</sequence>
<dbReference type="InterPro" id="IPR036967">
    <property type="entry name" value="Ribosomal_uS11_sf"/>
</dbReference>
<dbReference type="SUPFAM" id="SSF53137">
    <property type="entry name" value="Translational machinery components"/>
    <property type="match status" value="1"/>
</dbReference>
<dbReference type="NCBIfam" id="TIGR03632">
    <property type="entry name" value="uS11_bact"/>
    <property type="match status" value="1"/>
</dbReference>
<comment type="subunit">
    <text evidence="6">Part of the 30S ribosomal subunit. Interacts with proteins S7 and S18. Binds to IF-3.</text>
</comment>
<evidence type="ECO:0000256" key="3">
    <source>
        <dbReference type="ARBA" id="ARBA00022884"/>
    </source>
</evidence>
<reference evidence="7 8" key="1">
    <citation type="journal article" date="2020" name="Sci. Rep.">
        <title>Morphology, ultrastructure, genomics, and phylogeny of Euplotes vanleeuwenhoeki sp. nov. and its ultra-reduced endosymbiont Candidatus Pinguicoccus supinus sp. nov.</title>
        <authorList>
            <person name="Serra V."/>
            <person name="Gammuto L."/>
            <person name="Nitla V."/>
            <person name="Castelli M."/>
            <person name="Lanzoni O."/>
            <person name="Sassera D."/>
            <person name="Bandi C."/>
            <person name="Sandeep B.V."/>
            <person name="Verni F."/>
            <person name="Modeo L."/>
            <person name="Petroni G."/>
        </authorList>
    </citation>
    <scope>NUCLEOTIDE SEQUENCE [LARGE SCALE GENOMIC DNA]</scope>
    <source>
        <strain evidence="7 8">KKR18_Esm</strain>
    </source>
</reference>
<name>A0A7T0BRY7_9BACT</name>
<evidence type="ECO:0000256" key="1">
    <source>
        <dbReference type="ARBA" id="ARBA00006194"/>
    </source>
</evidence>
<dbReference type="GO" id="GO:0003735">
    <property type="term" value="F:structural constituent of ribosome"/>
    <property type="evidence" value="ECO:0007669"/>
    <property type="project" value="InterPro"/>
</dbReference>
<evidence type="ECO:0000313" key="7">
    <source>
        <dbReference type="EMBL" id="QPJ58526.1"/>
    </source>
</evidence>
<dbReference type="HAMAP" id="MF_01310">
    <property type="entry name" value="Ribosomal_uS11"/>
    <property type="match status" value="1"/>
</dbReference>
<dbReference type="InterPro" id="IPR019981">
    <property type="entry name" value="Ribosomal_uS11_bac-type"/>
</dbReference>
<evidence type="ECO:0000256" key="2">
    <source>
        <dbReference type="ARBA" id="ARBA00022730"/>
    </source>
</evidence>
<dbReference type="AlphaFoldDB" id="A0A7T0BRY7"/>
<dbReference type="GO" id="GO:0005840">
    <property type="term" value="C:ribosome"/>
    <property type="evidence" value="ECO:0007669"/>
    <property type="project" value="UniProtKB-KW"/>
</dbReference>
<keyword evidence="8" id="KW-1185">Reference proteome</keyword>
<dbReference type="Gene3D" id="3.30.420.80">
    <property type="entry name" value="Ribosomal protein S11"/>
    <property type="match status" value="1"/>
</dbReference>
<protein>
    <recommendedName>
        <fullName evidence="6">Small ribosomal subunit protein uS11</fullName>
    </recommendedName>
</protein>
<dbReference type="InterPro" id="IPR001971">
    <property type="entry name" value="Ribosomal_uS11"/>
</dbReference>